<dbReference type="InParanoid" id="A0A058ZS11"/>
<dbReference type="Proteomes" id="UP000030711">
    <property type="component" value="Unassembled WGS sequence"/>
</dbReference>
<name>A0A058ZS11_EUCGR</name>
<evidence type="ECO:0000313" key="3">
    <source>
        <dbReference type="EMBL" id="KCW44146.1"/>
    </source>
</evidence>
<dbReference type="EMBL" id="KK199666">
    <property type="protein sequence ID" value="KCW44146.1"/>
    <property type="molecule type" value="Genomic_DNA"/>
</dbReference>
<reference evidence="2" key="2">
    <citation type="journal article" date="2014" name="Nature">
        <title>The genome of Eucalyptus grandis.</title>
        <authorList>
            <person name="Myburg A.A."/>
            <person name="Grattapaglia D."/>
            <person name="Tuskan G.A."/>
            <person name="Hellsten U."/>
            <person name="Hayes R.D."/>
            <person name="Grimwood J."/>
            <person name="Jenkins J."/>
            <person name="Lindquist E."/>
            <person name="Tice H."/>
            <person name="Bauer D."/>
            <person name="Goodstein D.M."/>
            <person name="Dubchak I."/>
            <person name="Poliakov A."/>
            <person name="Mizrachi E."/>
            <person name="Kullan A.R."/>
            <person name="Hussey S.G."/>
            <person name="Pinard D."/>
            <person name="van der Merwe K."/>
            <person name="Singh P."/>
            <person name="van Jaarsveld I."/>
            <person name="Silva-Junior O.B."/>
            <person name="Togawa R.C."/>
            <person name="Pappas M.R."/>
            <person name="Faria D.A."/>
            <person name="Sansaloni C.P."/>
            <person name="Petroli C.D."/>
            <person name="Yang X."/>
            <person name="Ranjan P."/>
            <person name="Tschaplinski T.J."/>
            <person name="Ye C.Y."/>
            <person name="Li T."/>
            <person name="Sterck L."/>
            <person name="Vanneste K."/>
            <person name="Murat F."/>
            <person name="Soler M."/>
            <person name="Clemente H.S."/>
            <person name="Saidi N."/>
            <person name="Cassan-Wang H."/>
            <person name="Dunand C."/>
            <person name="Hefer C.A."/>
            <person name="Bornberg-Bauer E."/>
            <person name="Kersting A.R."/>
            <person name="Vining K."/>
            <person name="Amarasinghe V."/>
            <person name="Ranik M."/>
            <person name="Naithani S."/>
            <person name="Elser J."/>
            <person name="Boyd A.E."/>
            <person name="Liston A."/>
            <person name="Spatafora J.W."/>
            <person name="Dharmwardhana P."/>
            <person name="Raja R."/>
            <person name="Sullivan C."/>
            <person name="Romanel E."/>
            <person name="Alves-Ferreira M."/>
            <person name="Kulheim C."/>
            <person name="Foley W."/>
            <person name="Carocha V."/>
            <person name="Paiva J."/>
            <person name="Kudrna D."/>
            <person name="Brommonschenkel S.H."/>
            <person name="Pasquali G."/>
            <person name="Byrne M."/>
            <person name="Rigault P."/>
            <person name="Tibbits J."/>
            <person name="Spokevicius A."/>
            <person name="Jones R.C."/>
            <person name="Steane D.A."/>
            <person name="Vaillancourt R.E."/>
            <person name="Potts B.M."/>
            <person name="Joubert F."/>
            <person name="Barry K."/>
            <person name="Pappas G.J."/>
            <person name="Strauss S.H."/>
            <person name="Jaiswal P."/>
            <person name="Grima-Pettenati J."/>
            <person name="Salse J."/>
            <person name="Van de Peer Y."/>
            <person name="Rokhsar D.S."/>
            <person name="Schmutz J."/>
        </authorList>
    </citation>
    <scope>NUCLEOTIDE SEQUENCE</scope>
    <source>
        <tissue evidence="2">Leaf extractions</tissue>
    </source>
</reference>
<reference evidence="3" key="1">
    <citation type="submission" date="2013-07" db="EMBL/GenBank/DDBJ databases">
        <title>The genome of Eucalyptus grandis.</title>
        <authorList>
            <person name="Schmutz J."/>
            <person name="Hayes R."/>
            <person name="Myburg A."/>
            <person name="Tuskan G."/>
            <person name="Grattapaglia D."/>
            <person name="Rokhsar D.S."/>
        </authorList>
    </citation>
    <scope>NUCLEOTIDE SEQUENCE</scope>
    <source>
        <tissue evidence="3">Leaf extractions</tissue>
    </source>
</reference>
<protein>
    <submittedName>
        <fullName evidence="3">Uncharacterized protein</fullName>
    </submittedName>
</protein>
<dbReference type="AlphaFoldDB" id="A0A058ZS11"/>
<feature type="region of interest" description="Disordered" evidence="1">
    <location>
        <begin position="44"/>
        <end position="65"/>
    </location>
</feature>
<reference evidence="2" key="4">
    <citation type="submission" date="2023-07" db="EMBL/GenBank/DDBJ databases">
        <authorList>
            <person name="Myburg A.A."/>
            <person name="Grattapaglia D."/>
            <person name="Tuskan G.A."/>
            <person name="Hellsten U."/>
            <person name="Hayes R.D."/>
            <person name="Grimwood J."/>
            <person name="Jenkins J."/>
            <person name="Lindquist E."/>
            <person name="Tice H."/>
            <person name="Bauer D."/>
            <person name="Goodstein D.M."/>
            <person name="Dubchak I."/>
            <person name="Poliakov A."/>
            <person name="Mizrachi E."/>
            <person name="Kullan A.R."/>
            <person name="Hussey S.G."/>
            <person name="Pinard D."/>
            <person name="Van D.M."/>
            <person name="Singh P."/>
            <person name="Van J.I."/>
            <person name="Silva-Junior O.B."/>
            <person name="Togawa R.C."/>
            <person name="Pappas M.R."/>
            <person name="Faria D.A."/>
            <person name="Sansaloni C.P."/>
            <person name="Petroli C.D."/>
            <person name="Yang X."/>
            <person name="Ranjan P."/>
            <person name="Tschaplinski T.J."/>
            <person name="Ye C.Y."/>
            <person name="Li T."/>
            <person name="Sterck L."/>
            <person name="Vanneste K."/>
            <person name="Murat F."/>
            <person name="Soler M."/>
            <person name="Clemente H.S."/>
            <person name="Saidi N."/>
            <person name="Cassan-Wang H."/>
            <person name="Dunand C."/>
            <person name="Hefer C.A."/>
            <person name="Bornberg-Bauer E."/>
            <person name="Kersting A.R."/>
            <person name="Vining K."/>
            <person name="Amarasinghe V."/>
            <person name="Ranik M."/>
            <person name="Naithani S."/>
            <person name="Elser J."/>
            <person name="Boyd A.E."/>
            <person name="Liston A."/>
            <person name="Spatafora J.W."/>
            <person name="Dharmwardhana P."/>
            <person name="Raja R."/>
            <person name="Sullivan C."/>
            <person name="Romanel E."/>
            <person name="Alves-Ferreira M."/>
            <person name="Kulheim C."/>
            <person name="Foley W."/>
            <person name="Carocha V."/>
            <person name="Paiva J."/>
            <person name="Kudrna D."/>
            <person name="Brommonschenkel S.H."/>
            <person name="Pasquali G."/>
            <person name="Byrne M."/>
            <person name="Rigault P."/>
            <person name="Tibbits J."/>
            <person name="Spokevicius A."/>
            <person name="Jones R.C."/>
            <person name="Steane D.A."/>
            <person name="Vaillancourt R.E."/>
            <person name="Potts B.M."/>
            <person name="Joubert F."/>
            <person name="Barry K."/>
            <person name="Pappas G.J."/>
            <person name="Strauss S.H."/>
            <person name="Jaiswal P."/>
            <person name="Grima-Pettenati J."/>
            <person name="Salse J."/>
            <person name="Van D.P."/>
            <person name="Rokhsar D.S."/>
            <person name="Schmutz J."/>
        </authorList>
    </citation>
    <scope>NUCLEOTIDE SEQUENCE</scope>
    <source>
        <tissue evidence="2">Leaf extractions</tissue>
    </source>
</reference>
<reference evidence="2" key="3">
    <citation type="submission" date="2023-04" db="EMBL/GenBank/DDBJ databases">
        <title>WGS assembly of Eucalyptus grandis.</title>
        <authorList>
            <person name="Myburg A."/>
            <person name="Grattapaglia D."/>
            <person name="Tuskan G."/>
            <person name="Hellsten U."/>
            <person name="Hayes R."/>
            <person name="Grimwood J."/>
            <person name="Jenkins J."/>
            <person name="Lindquist E."/>
            <person name="Tice H."/>
            <person name="Bauer D."/>
            <person name="Goodstein D."/>
            <person name="Dubchak I."/>
            <person name="Poliakov A."/>
            <person name="Mizrachi E."/>
            <person name="Kullan A."/>
            <person name="Hussey S."/>
            <person name="Pinard D."/>
            <person name="Van D."/>
            <person name="Singh P."/>
            <person name="Van J."/>
            <person name="Silva-Junior O."/>
            <person name="Togawa R."/>
            <person name="Pappas M."/>
            <person name="Faria D."/>
            <person name="Sansaloni C."/>
            <person name="Petroli C."/>
            <person name="Yang X."/>
            <person name="Ranjan P."/>
            <person name="Tschaplinski T."/>
            <person name="Ye C."/>
            <person name="Li T."/>
            <person name="Sterck L."/>
            <person name="Vanneste K."/>
            <person name="Murat F."/>
            <person name="Soler M."/>
            <person name="Clemente H."/>
            <person name="Saidi N."/>
            <person name="Cassan-Wang H."/>
            <person name="Dunand C."/>
            <person name="Hefer C."/>
            <person name="Bornberg-Bauer E."/>
            <person name="Kersting A."/>
            <person name="Vining K."/>
            <person name="Amarasinghe V."/>
            <person name="Ranik M."/>
            <person name="Naithani S."/>
            <person name="Elser J."/>
            <person name="Boyd A."/>
            <person name="Liston A."/>
            <person name="Spatafora J."/>
            <person name="Dharmwardhana P."/>
            <person name="Raja R."/>
            <person name="Sullivan C."/>
            <person name="Romanel E."/>
            <person name="Alves-Ferreira M."/>
            <person name="Kulheim C."/>
            <person name="Foley W."/>
            <person name="Carocha V."/>
            <person name="Paiva J."/>
            <person name="Kudrna D."/>
            <person name="Brommonschenkel S."/>
            <person name="Pasquali G."/>
            <person name="Byrne M."/>
            <person name="Rigault P."/>
            <person name="Tibbits J."/>
            <person name="Spokevicius A."/>
            <person name="Jones R."/>
            <person name="Steane D."/>
            <person name="Vaillancourt R."/>
            <person name="Potts B."/>
            <person name="Joubert F."/>
            <person name="Barry K."/>
            <person name="Pappas G."/>
            <person name="Strauss S."/>
            <person name="Jaiswal P."/>
            <person name="Grima-Pettenati J."/>
            <person name="Salse J."/>
            <person name="Van D."/>
            <person name="Rokhsar D."/>
            <person name="Schmutz J."/>
        </authorList>
    </citation>
    <scope>NUCLEOTIDE SEQUENCE</scope>
    <source>
        <tissue evidence="2">Leaf extractions</tissue>
    </source>
</reference>
<dbReference type="EMBL" id="MU849147">
    <property type="protein sequence ID" value="KAK2631791.1"/>
    <property type="molecule type" value="Genomic_DNA"/>
</dbReference>
<feature type="compositionally biased region" description="Low complexity" evidence="1">
    <location>
        <begin position="49"/>
        <end position="62"/>
    </location>
</feature>
<keyword evidence="4" id="KW-1185">Reference proteome</keyword>
<gene>
    <name evidence="3" type="ORF">EUGRSUZ_L02441</name>
</gene>
<proteinExistence type="predicted"/>
<evidence type="ECO:0000256" key="1">
    <source>
        <dbReference type="SAM" id="MobiDB-lite"/>
    </source>
</evidence>
<evidence type="ECO:0000313" key="2">
    <source>
        <dbReference type="EMBL" id="KAK2631791.1"/>
    </source>
</evidence>
<organism evidence="3">
    <name type="scientific">Eucalyptus grandis</name>
    <name type="common">Flooded gum</name>
    <dbReference type="NCBI Taxonomy" id="71139"/>
    <lineage>
        <taxon>Eukaryota</taxon>
        <taxon>Viridiplantae</taxon>
        <taxon>Streptophyta</taxon>
        <taxon>Embryophyta</taxon>
        <taxon>Tracheophyta</taxon>
        <taxon>Spermatophyta</taxon>
        <taxon>Magnoliopsida</taxon>
        <taxon>eudicotyledons</taxon>
        <taxon>Gunneridae</taxon>
        <taxon>Pentapetalae</taxon>
        <taxon>rosids</taxon>
        <taxon>malvids</taxon>
        <taxon>Myrtales</taxon>
        <taxon>Myrtaceae</taxon>
        <taxon>Myrtoideae</taxon>
        <taxon>Eucalypteae</taxon>
        <taxon>Eucalyptus</taxon>
    </lineage>
</organism>
<accession>A0A058ZS11</accession>
<evidence type="ECO:0000313" key="4">
    <source>
        <dbReference type="Proteomes" id="UP000030711"/>
    </source>
</evidence>
<sequence>MQGCLPPHDHRPSLSIATVNLATRRLHPRRRLCFGPVGDLAPTPTAVASRPPQSCRPPQCSPLSQVGHSRVRLPFFFVGRRVGARSQPVRTSFSLDPPKIPCCLCLALQPRLIIFV</sequence>
<dbReference type="Gramene" id="KCW44146">
    <property type="protein sequence ID" value="KCW44146"/>
    <property type="gene ID" value="EUGRSUZ_L02441"/>
</dbReference>